<dbReference type="AlphaFoldDB" id="A0A9N7NC92"/>
<evidence type="ECO:0000313" key="4">
    <source>
        <dbReference type="Proteomes" id="UP001153555"/>
    </source>
</evidence>
<dbReference type="Gene3D" id="1.20.1050.80">
    <property type="entry name" value="VPS9 domain"/>
    <property type="match status" value="1"/>
</dbReference>
<dbReference type="InterPro" id="IPR041545">
    <property type="entry name" value="DUF5601"/>
</dbReference>
<evidence type="ECO:0000313" key="3">
    <source>
        <dbReference type="EMBL" id="CAA0827854.1"/>
    </source>
</evidence>
<dbReference type="InterPro" id="IPR003123">
    <property type="entry name" value="VPS9"/>
</dbReference>
<feature type="region of interest" description="Disordered" evidence="1">
    <location>
        <begin position="353"/>
        <end position="386"/>
    </location>
</feature>
<dbReference type="GO" id="GO:0016192">
    <property type="term" value="P:vesicle-mediated transport"/>
    <property type="evidence" value="ECO:0007669"/>
    <property type="project" value="InterPro"/>
</dbReference>
<protein>
    <submittedName>
        <fullName evidence="3">Vacuolar protein sorting-associated protein 9A</fullName>
    </submittedName>
</protein>
<dbReference type="GO" id="GO:0005085">
    <property type="term" value="F:guanyl-nucleotide exchange factor activity"/>
    <property type="evidence" value="ECO:0007669"/>
    <property type="project" value="InterPro"/>
</dbReference>
<dbReference type="PANTHER" id="PTHR23101:SF25">
    <property type="entry name" value="GTPASE-ACTIVATING PROTEIN AND VPS9 DOMAIN-CONTAINING PROTEIN 1"/>
    <property type="match status" value="1"/>
</dbReference>
<dbReference type="OrthoDB" id="300289at2759"/>
<dbReference type="Proteomes" id="UP001153555">
    <property type="component" value="Unassembled WGS sequence"/>
</dbReference>
<dbReference type="GO" id="GO:0031267">
    <property type="term" value="F:small GTPase binding"/>
    <property type="evidence" value="ECO:0007669"/>
    <property type="project" value="TreeGrafter"/>
</dbReference>
<dbReference type="InterPro" id="IPR045046">
    <property type="entry name" value="Vps9-like"/>
</dbReference>
<feature type="domain" description="VPS9" evidence="2">
    <location>
        <begin position="110"/>
        <end position="254"/>
    </location>
</feature>
<dbReference type="FunFam" id="1.20.1050.80:FF:000007">
    <property type="entry name" value="Vacuolar protein sorting-associated protein 9A"/>
    <property type="match status" value="1"/>
</dbReference>
<keyword evidence="4" id="KW-1185">Reference proteome</keyword>
<dbReference type="GO" id="GO:0030139">
    <property type="term" value="C:endocytic vesicle"/>
    <property type="evidence" value="ECO:0007669"/>
    <property type="project" value="TreeGrafter"/>
</dbReference>
<dbReference type="PROSITE" id="PS51205">
    <property type="entry name" value="VPS9"/>
    <property type="match status" value="1"/>
</dbReference>
<dbReference type="EMBL" id="CACSLK010027752">
    <property type="protein sequence ID" value="CAA0827854.1"/>
    <property type="molecule type" value="Genomic_DNA"/>
</dbReference>
<dbReference type="PANTHER" id="PTHR23101">
    <property type="entry name" value="RAB GDP/GTP EXCHANGE FACTOR"/>
    <property type="match status" value="1"/>
</dbReference>
<dbReference type="GO" id="GO:0005829">
    <property type="term" value="C:cytosol"/>
    <property type="evidence" value="ECO:0007669"/>
    <property type="project" value="TreeGrafter"/>
</dbReference>
<comment type="caution">
    <text evidence="3">The sequence shown here is derived from an EMBL/GenBank/DDBJ whole genome shotgun (WGS) entry which is preliminary data.</text>
</comment>
<dbReference type="SUPFAM" id="SSF109993">
    <property type="entry name" value="VPS9 domain"/>
    <property type="match status" value="1"/>
</dbReference>
<dbReference type="Gene3D" id="1.10.246.120">
    <property type="match status" value="1"/>
</dbReference>
<evidence type="ECO:0000256" key="1">
    <source>
        <dbReference type="SAM" id="MobiDB-lite"/>
    </source>
</evidence>
<dbReference type="SMART" id="SM00167">
    <property type="entry name" value="VPS9"/>
    <property type="match status" value="1"/>
</dbReference>
<organism evidence="3 4">
    <name type="scientific">Striga hermonthica</name>
    <name type="common">Purple witchweed</name>
    <name type="synonym">Buchnera hermonthica</name>
    <dbReference type="NCBI Taxonomy" id="68872"/>
    <lineage>
        <taxon>Eukaryota</taxon>
        <taxon>Viridiplantae</taxon>
        <taxon>Streptophyta</taxon>
        <taxon>Embryophyta</taxon>
        <taxon>Tracheophyta</taxon>
        <taxon>Spermatophyta</taxon>
        <taxon>Magnoliopsida</taxon>
        <taxon>eudicotyledons</taxon>
        <taxon>Gunneridae</taxon>
        <taxon>Pentapetalae</taxon>
        <taxon>asterids</taxon>
        <taxon>lamiids</taxon>
        <taxon>Lamiales</taxon>
        <taxon>Orobanchaceae</taxon>
        <taxon>Buchnereae</taxon>
        <taxon>Striga</taxon>
    </lineage>
</organism>
<proteinExistence type="predicted"/>
<feature type="compositionally biased region" description="Basic and acidic residues" evidence="1">
    <location>
        <begin position="367"/>
        <end position="386"/>
    </location>
</feature>
<sequence length="386" mass="43932">METPDVDVPSPSSATLTWQDFLERMRHPSAADFVKAIKSFIVSFSNNVPDAERDSVAVQQFFANMEAAFRAHRLWSGYSEADLESAGEGLEKYVMAKLFTRVFASSPEDIRADEQLNEKISLLQQFIRPENLDIKTTFQDENSWVLAQQELQKIGMYKAPRDKLVCILKCCKVISNLLINASRASNQDHPGADDFLPVLIYVTIKANPAQLHSNLAYIQRFRRQTHMVAEAAYFFTNMLSVVSFIMNIDAKALSMDETEFQKNVESARAHLSESSEIKSLKTDERYKKDQSSLLEESEATRVLRDFPFLYSRAGDLTVGDVEDLLISYKQLVFKYVCLAKGLGLEIQTRNPQIPREDRSEDGAVENRVSRISHDEAEEKSGFRDRK</sequence>
<gene>
    <name evidence="3" type="ORF">SHERM_23549</name>
</gene>
<reference evidence="3" key="1">
    <citation type="submission" date="2019-12" db="EMBL/GenBank/DDBJ databases">
        <authorList>
            <person name="Scholes J."/>
        </authorList>
    </citation>
    <scope>NUCLEOTIDE SEQUENCE</scope>
</reference>
<dbReference type="Pfam" id="PF18151">
    <property type="entry name" value="DUF5601"/>
    <property type="match status" value="1"/>
</dbReference>
<dbReference type="InterPro" id="IPR037191">
    <property type="entry name" value="VPS9_dom_sf"/>
</dbReference>
<dbReference type="Pfam" id="PF02204">
    <property type="entry name" value="VPS9"/>
    <property type="match status" value="1"/>
</dbReference>
<evidence type="ECO:0000259" key="2">
    <source>
        <dbReference type="PROSITE" id="PS51205"/>
    </source>
</evidence>
<name>A0A9N7NC92_STRHE</name>
<accession>A0A9N7NC92</accession>